<evidence type="ECO:0000313" key="13">
    <source>
        <dbReference type="EMBL" id="KAE9251951.1"/>
    </source>
</evidence>
<accession>A0A6A4EP87</accession>
<evidence type="ECO:0000256" key="4">
    <source>
        <dbReference type="PROSITE-ProRule" id="PRU00176"/>
    </source>
</evidence>
<dbReference type="EMBL" id="QXGF01000116">
    <property type="protein sequence ID" value="KAE8946471.1"/>
    <property type="molecule type" value="Genomic_DNA"/>
</dbReference>
<dbReference type="AlphaFoldDB" id="A0A6A4EP87"/>
<keyword evidence="1" id="KW-0507">mRNA processing</keyword>
<dbReference type="Proteomes" id="UP000429523">
    <property type="component" value="Unassembled WGS sequence"/>
</dbReference>
<evidence type="ECO:0000313" key="14">
    <source>
        <dbReference type="EMBL" id="KAE9325024.1"/>
    </source>
</evidence>
<evidence type="ECO:0000313" key="11">
    <source>
        <dbReference type="EMBL" id="KAE9230271.1"/>
    </source>
</evidence>
<dbReference type="OrthoDB" id="263617at2759"/>
<feature type="compositionally biased region" description="Basic residues" evidence="5">
    <location>
        <begin position="65"/>
        <end position="75"/>
    </location>
</feature>
<evidence type="ECO:0000256" key="3">
    <source>
        <dbReference type="ARBA" id="ARBA00023187"/>
    </source>
</evidence>
<evidence type="ECO:0000313" key="8">
    <source>
        <dbReference type="EMBL" id="KAE9026981.1"/>
    </source>
</evidence>
<dbReference type="EMBL" id="QXFX01000097">
    <property type="protein sequence ID" value="KAE9132377.1"/>
    <property type="molecule type" value="Genomic_DNA"/>
</dbReference>
<dbReference type="GO" id="GO:0006397">
    <property type="term" value="P:mRNA processing"/>
    <property type="evidence" value="ECO:0007669"/>
    <property type="project" value="UniProtKB-KW"/>
</dbReference>
<dbReference type="Proteomes" id="UP000488956">
    <property type="component" value="Unassembled WGS sequence"/>
</dbReference>
<dbReference type="EMBL" id="QXFW01000067">
    <property type="protein sequence ID" value="KAE9026981.1"/>
    <property type="molecule type" value="Genomic_DNA"/>
</dbReference>
<proteinExistence type="predicted"/>
<dbReference type="SUPFAM" id="SSF55315">
    <property type="entry name" value="L30e-like"/>
    <property type="match status" value="1"/>
</dbReference>
<dbReference type="InterPro" id="IPR004038">
    <property type="entry name" value="Ribosomal_eL8/eL30/eS12/Gad45"/>
</dbReference>
<dbReference type="EMBL" id="QXGE01000097">
    <property type="protein sequence ID" value="KAE9325024.1"/>
    <property type="molecule type" value="Genomic_DNA"/>
</dbReference>
<feature type="region of interest" description="Disordered" evidence="5">
    <location>
        <begin position="21"/>
        <end position="43"/>
    </location>
</feature>
<evidence type="ECO:0000313" key="21">
    <source>
        <dbReference type="Proteomes" id="UP000476176"/>
    </source>
</evidence>
<dbReference type="Pfam" id="PF00076">
    <property type="entry name" value="RRM_1"/>
    <property type="match status" value="1"/>
</dbReference>
<evidence type="ECO:0000256" key="5">
    <source>
        <dbReference type="SAM" id="MobiDB-lite"/>
    </source>
</evidence>
<keyword evidence="3" id="KW-0508">mRNA splicing</keyword>
<dbReference type="Proteomes" id="UP000476176">
    <property type="component" value="Unassembled WGS sequence"/>
</dbReference>
<dbReference type="SMART" id="SM00361">
    <property type="entry name" value="RRM_1"/>
    <property type="match status" value="2"/>
</dbReference>
<keyword evidence="2 4" id="KW-0694">RNA-binding</keyword>
<dbReference type="Proteomes" id="UP000437068">
    <property type="component" value="Unassembled WGS sequence"/>
</dbReference>
<evidence type="ECO:0000313" key="19">
    <source>
        <dbReference type="Proteomes" id="UP000441208"/>
    </source>
</evidence>
<dbReference type="Proteomes" id="UP000460718">
    <property type="component" value="Unassembled WGS sequence"/>
</dbReference>
<dbReference type="InterPro" id="IPR029064">
    <property type="entry name" value="Ribosomal_eL30-like_sf"/>
</dbReference>
<protein>
    <recommendedName>
        <fullName evidence="6">RRM domain-containing protein</fullName>
    </recommendedName>
</protein>
<dbReference type="Gene3D" id="3.30.1330.30">
    <property type="match status" value="1"/>
</dbReference>
<gene>
    <name evidence="14" type="ORF">PF001_g3139</name>
    <name evidence="13" type="ORF">PF002_g4049</name>
    <name evidence="12" type="ORF">PF004_g2930</name>
    <name evidence="11" type="ORF">PF005_g3528</name>
    <name evidence="10" type="ORF">PF007_g3510</name>
    <name evidence="7" type="ORF">PF009_g3892</name>
    <name evidence="9" type="ORF">PF010_g3197</name>
    <name evidence="8" type="ORF">PF011_g2270</name>
</gene>
<dbReference type="Pfam" id="PF01248">
    <property type="entry name" value="Ribosomal_L7Ae"/>
    <property type="match status" value="1"/>
</dbReference>
<dbReference type="EMBL" id="QXGD01000122">
    <property type="protein sequence ID" value="KAE9251951.1"/>
    <property type="molecule type" value="Genomic_DNA"/>
</dbReference>
<evidence type="ECO:0000313" key="16">
    <source>
        <dbReference type="Proteomes" id="UP000433483"/>
    </source>
</evidence>
<evidence type="ECO:0000313" key="10">
    <source>
        <dbReference type="EMBL" id="KAE9132985.1"/>
    </source>
</evidence>
<dbReference type="GO" id="GO:0008380">
    <property type="term" value="P:RNA splicing"/>
    <property type="evidence" value="ECO:0007669"/>
    <property type="project" value="UniProtKB-KW"/>
</dbReference>
<evidence type="ECO:0000313" key="7">
    <source>
        <dbReference type="EMBL" id="KAE8946471.1"/>
    </source>
</evidence>
<evidence type="ECO:0000259" key="6">
    <source>
        <dbReference type="PROSITE" id="PS50102"/>
    </source>
</evidence>
<dbReference type="EMBL" id="QXGB01000105">
    <property type="protein sequence ID" value="KAE9230271.1"/>
    <property type="molecule type" value="Genomic_DNA"/>
</dbReference>
<name>A0A6A4EP87_9STRA</name>
<reference evidence="15 16" key="1">
    <citation type="submission" date="2018-08" db="EMBL/GenBank/DDBJ databases">
        <title>Genomic investigation of the strawberry pathogen Phytophthora fragariae indicates pathogenicity is determined by transcriptional variation in three key races.</title>
        <authorList>
            <person name="Adams T.M."/>
            <person name="Armitage A.D."/>
            <person name="Sobczyk M.K."/>
            <person name="Bates H.J."/>
            <person name="Dunwell J.M."/>
            <person name="Nellist C.F."/>
            <person name="Harrison R.J."/>
        </authorList>
    </citation>
    <scope>NUCLEOTIDE SEQUENCE [LARGE SCALE GENOMIC DNA]</scope>
    <source>
        <strain evidence="14 17">A4</strain>
        <strain evidence="13 18">BC-1</strain>
        <strain evidence="12 21">BC-23</strain>
        <strain evidence="11 16">NOV-27</strain>
        <strain evidence="10 19">NOV-71</strain>
        <strain evidence="7 15">NOV-9</strain>
        <strain evidence="9 22">ONT-3</strain>
        <strain evidence="8 20">SCRP245</strain>
    </source>
</reference>
<dbReference type="EMBL" id="QXFZ01000105">
    <property type="protein sequence ID" value="KAE9132985.1"/>
    <property type="molecule type" value="Genomic_DNA"/>
</dbReference>
<dbReference type="SMART" id="SM00360">
    <property type="entry name" value="RRM"/>
    <property type="match status" value="2"/>
</dbReference>
<evidence type="ECO:0000313" key="17">
    <source>
        <dbReference type="Proteomes" id="UP000437068"/>
    </source>
</evidence>
<dbReference type="InterPro" id="IPR000504">
    <property type="entry name" value="RRM_dom"/>
</dbReference>
<dbReference type="GO" id="GO:0003723">
    <property type="term" value="F:RNA binding"/>
    <property type="evidence" value="ECO:0007669"/>
    <property type="project" value="UniProtKB-UniRule"/>
</dbReference>
<evidence type="ECO:0000313" key="22">
    <source>
        <dbReference type="Proteomes" id="UP000488956"/>
    </source>
</evidence>
<dbReference type="InterPro" id="IPR003954">
    <property type="entry name" value="RRM_euk-type"/>
</dbReference>
<feature type="domain" description="RRM" evidence="6">
    <location>
        <begin position="186"/>
        <end position="268"/>
    </location>
</feature>
<feature type="region of interest" description="Disordered" evidence="5">
    <location>
        <begin position="56"/>
        <end position="78"/>
    </location>
</feature>
<dbReference type="SUPFAM" id="SSF54928">
    <property type="entry name" value="RNA-binding domain, RBD"/>
    <property type="match status" value="2"/>
</dbReference>
<feature type="domain" description="RRM" evidence="6">
    <location>
        <begin position="96"/>
        <end position="180"/>
    </location>
</feature>
<evidence type="ECO:0000313" key="15">
    <source>
        <dbReference type="Proteomes" id="UP000429523"/>
    </source>
</evidence>
<feature type="compositionally biased region" description="Basic residues" evidence="5">
    <location>
        <begin position="29"/>
        <end position="40"/>
    </location>
</feature>
<dbReference type="InterPro" id="IPR012677">
    <property type="entry name" value="Nucleotide-bd_a/b_plait_sf"/>
</dbReference>
<dbReference type="PROSITE" id="PS50102">
    <property type="entry name" value="RRM"/>
    <property type="match status" value="2"/>
</dbReference>
<keyword evidence="16" id="KW-1185">Reference proteome</keyword>
<dbReference type="Gene3D" id="3.30.70.330">
    <property type="match status" value="2"/>
</dbReference>
<evidence type="ECO:0000256" key="1">
    <source>
        <dbReference type="ARBA" id="ARBA00022664"/>
    </source>
</evidence>
<evidence type="ECO:0000313" key="12">
    <source>
        <dbReference type="EMBL" id="KAE9250468.1"/>
    </source>
</evidence>
<evidence type="ECO:0000313" key="20">
    <source>
        <dbReference type="Proteomes" id="UP000460718"/>
    </source>
</evidence>
<sequence length="405" mass="45141">MSAPQRKPATLDTYIQAAIDANAVETHAPPRKTTRRRKKQQQPIIALPDPFHVKSLALSPPIPAKPKRRKRRSKLKSSIVQSRQVSTIKFKFRVRGLVAVEELEDEDEADEVQQEIRQDFSRFGELQTVAIVRGEDEGSDLLLCDVVVEFRDAEDAVKAFTAFNGKVFGGKTMTCVWSEGGDLENSIVVVQGILAPEELEDPDEVEDVKEEVMQFFTKHGLVKGMVLDETTGDVTVTFSDSQDAVRAVDAVNGSRYGGRVVTARLIGGEGEAGDRVERSQVQMKRVATCIVQHTDSPELRGLVGTFLTRLATLQERAHALNPRQDKRSRRLVLGLHEVRRGLLNKKIHFLIIATDVEECEAVQEKVAEIRAIAAEQEVPLLSPMNRRKLGRALQKKILQTISAEK</sequence>
<dbReference type="Proteomes" id="UP000433483">
    <property type="component" value="Unassembled WGS sequence"/>
</dbReference>
<evidence type="ECO:0000313" key="9">
    <source>
        <dbReference type="EMBL" id="KAE9132377.1"/>
    </source>
</evidence>
<comment type="caution">
    <text evidence="14">The sequence shown here is derived from an EMBL/GenBank/DDBJ whole genome shotgun (WGS) entry which is preliminary data.</text>
</comment>
<dbReference type="InterPro" id="IPR035979">
    <property type="entry name" value="RBD_domain_sf"/>
</dbReference>
<organism evidence="14 17">
    <name type="scientific">Phytophthora fragariae</name>
    <dbReference type="NCBI Taxonomy" id="53985"/>
    <lineage>
        <taxon>Eukaryota</taxon>
        <taxon>Sar</taxon>
        <taxon>Stramenopiles</taxon>
        <taxon>Oomycota</taxon>
        <taxon>Peronosporomycetes</taxon>
        <taxon>Peronosporales</taxon>
        <taxon>Peronosporaceae</taxon>
        <taxon>Phytophthora</taxon>
    </lineage>
</organism>
<dbReference type="Proteomes" id="UP000441208">
    <property type="component" value="Unassembled WGS sequence"/>
</dbReference>
<dbReference type="EMBL" id="QXGC01000088">
    <property type="protein sequence ID" value="KAE9250468.1"/>
    <property type="molecule type" value="Genomic_DNA"/>
</dbReference>
<dbReference type="PANTHER" id="PTHR23139">
    <property type="entry name" value="RNA-BINDING PROTEIN"/>
    <property type="match status" value="1"/>
</dbReference>
<evidence type="ECO:0000256" key="2">
    <source>
        <dbReference type="ARBA" id="ARBA00022884"/>
    </source>
</evidence>
<evidence type="ECO:0000313" key="18">
    <source>
        <dbReference type="Proteomes" id="UP000440367"/>
    </source>
</evidence>
<dbReference type="Proteomes" id="UP000440367">
    <property type="component" value="Unassembled WGS sequence"/>
</dbReference>